<dbReference type="Proteomes" id="UP001642360">
    <property type="component" value="Unassembled WGS sequence"/>
</dbReference>
<gene>
    <name evidence="1" type="ORF">ILEXP_LOCUS22890</name>
</gene>
<evidence type="ECO:0000313" key="1">
    <source>
        <dbReference type="EMBL" id="CAK9154559.1"/>
    </source>
</evidence>
<keyword evidence="2" id="KW-1185">Reference proteome</keyword>
<reference evidence="1 2" key="1">
    <citation type="submission" date="2024-02" db="EMBL/GenBank/DDBJ databases">
        <authorList>
            <person name="Vignale AGUSTIN F."/>
            <person name="Sosa J E."/>
            <person name="Modenutti C."/>
        </authorList>
    </citation>
    <scope>NUCLEOTIDE SEQUENCE [LARGE SCALE GENOMIC DNA]</scope>
</reference>
<evidence type="ECO:0000313" key="2">
    <source>
        <dbReference type="Proteomes" id="UP001642360"/>
    </source>
</evidence>
<dbReference type="AlphaFoldDB" id="A0ABC8SBH6"/>
<sequence>MAWTVLLTATVAVASFSAEIAFVIAVSPSSSFSRPCNVPVHLVKRSGSDVIVPTVFVASVVAGSTCMIRAVGL</sequence>
<comment type="caution">
    <text evidence="1">The sequence shown here is derived from an EMBL/GenBank/DDBJ whole genome shotgun (WGS) entry which is preliminary data.</text>
</comment>
<dbReference type="PANTHER" id="PTHR34658:SF2">
    <property type="entry name" value="OS01G0151800 PROTEIN"/>
    <property type="match status" value="1"/>
</dbReference>
<name>A0ABC8SBH6_9AQUA</name>
<dbReference type="EMBL" id="CAUOFW020002544">
    <property type="protein sequence ID" value="CAK9154559.1"/>
    <property type="molecule type" value="Genomic_DNA"/>
</dbReference>
<proteinExistence type="predicted"/>
<organism evidence="1 2">
    <name type="scientific">Ilex paraguariensis</name>
    <name type="common">yerba mate</name>
    <dbReference type="NCBI Taxonomy" id="185542"/>
    <lineage>
        <taxon>Eukaryota</taxon>
        <taxon>Viridiplantae</taxon>
        <taxon>Streptophyta</taxon>
        <taxon>Embryophyta</taxon>
        <taxon>Tracheophyta</taxon>
        <taxon>Spermatophyta</taxon>
        <taxon>Magnoliopsida</taxon>
        <taxon>eudicotyledons</taxon>
        <taxon>Gunneridae</taxon>
        <taxon>Pentapetalae</taxon>
        <taxon>asterids</taxon>
        <taxon>campanulids</taxon>
        <taxon>Aquifoliales</taxon>
        <taxon>Aquifoliaceae</taxon>
        <taxon>Ilex</taxon>
    </lineage>
</organism>
<accession>A0ABC8SBH6</accession>
<dbReference type="PANTHER" id="PTHR34658">
    <property type="entry name" value="OS01G0151800 PROTEIN"/>
    <property type="match status" value="1"/>
</dbReference>
<evidence type="ECO:0008006" key="3">
    <source>
        <dbReference type="Google" id="ProtNLM"/>
    </source>
</evidence>
<protein>
    <recommendedName>
        <fullName evidence="3">Secreted peptide</fullName>
    </recommendedName>
</protein>